<dbReference type="InterPro" id="IPR011579">
    <property type="entry name" value="ATPase_dom"/>
</dbReference>
<dbReference type="PANTHER" id="PTHR34301:SF8">
    <property type="entry name" value="ATPASE DOMAIN-CONTAINING PROTEIN"/>
    <property type="match status" value="1"/>
</dbReference>
<dbReference type="Gene3D" id="3.40.50.300">
    <property type="entry name" value="P-loop containing nucleotide triphosphate hydrolases"/>
    <property type="match status" value="1"/>
</dbReference>
<evidence type="ECO:0000259" key="2">
    <source>
        <dbReference type="Pfam" id="PF01637"/>
    </source>
</evidence>
<feature type="transmembrane region" description="Helical" evidence="1">
    <location>
        <begin position="136"/>
        <end position="159"/>
    </location>
</feature>
<keyword evidence="1" id="KW-0812">Transmembrane</keyword>
<comment type="caution">
    <text evidence="3">The sequence shown here is derived from an EMBL/GenBank/DDBJ whole genome shotgun (WGS) entry which is preliminary data.</text>
</comment>
<dbReference type="SUPFAM" id="SSF52540">
    <property type="entry name" value="P-loop containing nucleoside triphosphate hydrolases"/>
    <property type="match status" value="1"/>
</dbReference>
<dbReference type="RefSeq" id="WP_169265089.1">
    <property type="nucleotide sequence ID" value="NZ_QMEC01000038.1"/>
</dbReference>
<keyword evidence="3" id="KW-0547">Nucleotide-binding</keyword>
<feature type="transmembrane region" description="Helical" evidence="1">
    <location>
        <begin position="76"/>
        <end position="96"/>
    </location>
</feature>
<organism evidence="3 4">
    <name type="scientific">Brasilonema octagenarum UFV-OR1</name>
    <dbReference type="NCBI Taxonomy" id="417115"/>
    <lineage>
        <taxon>Bacteria</taxon>
        <taxon>Bacillati</taxon>
        <taxon>Cyanobacteriota</taxon>
        <taxon>Cyanophyceae</taxon>
        <taxon>Nostocales</taxon>
        <taxon>Scytonemataceae</taxon>
        <taxon>Brasilonema</taxon>
        <taxon>Octagenarum group</taxon>
    </lineage>
</organism>
<gene>
    <name evidence="3" type="ORF">DP115_12280</name>
</gene>
<dbReference type="Pfam" id="PF01637">
    <property type="entry name" value="ATPase_2"/>
    <property type="match status" value="1"/>
</dbReference>
<accession>A0ABX1M4N8</accession>
<dbReference type="Proteomes" id="UP000762253">
    <property type="component" value="Unassembled WGS sequence"/>
</dbReference>
<evidence type="ECO:0000313" key="3">
    <source>
        <dbReference type="EMBL" id="NMF63500.1"/>
    </source>
</evidence>
<keyword evidence="1" id="KW-1133">Transmembrane helix</keyword>
<evidence type="ECO:0000256" key="1">
    <source>
        <dbReference type="SAM" id="Phobius"/>
    </source>
</evidence>
<name>A0ABX1M4N8_9CYAN</name>
<dbReference type="PANTHER" id="PTHR34301">
    <property type="entry name" value="DNA-BINDING PROTEIN-RELATED"/>
    <property type="match status" value="1"/>
</dbReference>
<keyword evidence="4" id="KW-1185">Reference proteome</keyword>
<protein>
    <submittedName>
        <fullName evidence="3">ATP-binding protein</fullName>
    </submittedName>
</protein>
<sequence length="825" mass="93157">MNQHPPVPRLDLAPKLKRPLSLWNPLDYLRLLYWVFFFPQALRWYMDTFGGGYIPEKEMSWQEKWELLRQNPIQRNLLIQGLVLTVVTPLTLAWLLQQIGVDINWYDVALGVALGVAYSVALGVAYSVALGVAGGVALGVAFGVALGVAFGVAFGVAILRPENWLFGLPLVLRSPHRQWQIPHVTPLPLYSLSSRLKNWLCQDWETGLHNANQLLAYTLQFIPVIQAVNLVLAETPPEQVVFRVVQLAEDPFDWQLVRFTSASLNETLKSTFVKDFFSFPLFFFLPRRWQEQLQALFFTDTRLDTPARATAAGFWYLHEKEPVKAVAAFAQVRSLPYGEEMFTLAQTLAAFNKANKPNTIATVKIPPFPQEPLLRPITWQTLTSLRSVVENAKIIQRSQSAYQRSLALNRALGELTEILNNADTLPQAERWLIIDIAQTWRYALEGIAKEVGEISITKPVSNPYIIGDPVVGDRFVGREDVIRQLQELWMRSSQLQSVVIYGHRRMGKTSILRNVASFVKAGVQVAYVNLLEVADAPQGVVEVLMAISDAISEVMQIPPPSNEDLLSLPQPTFRRYLTQVEAELGTQGLIIALDEFEKIEELMSAGKIPLDFMGYLRGLTQKSSKIAFVLAGLHTLEEMTADYFQPFYASVMTIKVGFMEAGATHQILANPSIEDFPLDYTPEALDKIYSLTHGQPYLVQLVAFQLVRRYNDEVFNTGRARDNNLTIGDVEAVVNDFEFFQRGRYYFDGVWGQAARGAAGQREILRALASPPQGLSITALYDCTNIEIAALQEALNTLKRHDVVEEIEGRWRIIVELFRRWVFQL</sequence>
<keyword evidence="1" id="KW-0472">Membrane</keyword>
<feature type="domain" description="ATPase" evidence="2">
    <location>
        <begin position="475"/>
        <end position="700"/>
    </location>
</feature>
<proteinExistence type="predicted"/>
<keyword evidence="3" id="KW-0067">ATP-binding</keyword>
<evidence type="ECO:0000313" key="4">
    <source>
        <dbReference type="Proteomes" id="UP000762253"/>
    </source>
</evidence>
<dbReference type="InterPro" id="IPR027417">
    <property type="entry name" value="P-loop_NTPase"/>
</dbReference>
<reference evidence="3 4" key="1">
    <citation type="submission" date="2018-06" db="EMBL/GenBank/DDBJ databases">
        <title>Comparative genomics of Brasilonema spp. strains.</title>
        <authorList>
            <person name="Alvarenga D.O."/>
            <person name="Fiore M.F."/>
            <person name="Varani A.M."/>
        </authorList>
    </citation>
    <scope>NUCLEOTIDE SEQUENCE [LARGE SCALE GENOMIC DNA]</scope>
    <source>
        <strain evidence="3 4">UFV-OR1</strain>
    </source>
</reference>
<feature type="transmembrane region" description="Helical" evidence="1">
    <location>
        <begin position="108"/>
        <end position="129"/>
    </location>
</feature>
<dbReference type="GO" id="GO:0005524">
    <property type="term" value="F:ATP binding"/>
    <property type="evidence" value="ECO:0007669"/>
    <property type="project" value="UniProtKB-KW"/>
</dbReference>
<dbReference type="EMBL" id="QMEC01000038">
    <property type="protein sequence ID" value="NMF63500.1"/>
    <property type="molecule type" value="Genomic_DNA"/>
</dbReference>